<dbReference type="PANTHER" id="PTHR33144:SF16">
    <property type="entry name" value="OS02G0129000 PROTEIN"/>
    <property type="match status" value="1"/>
</dbReference>
<feature type="region of interest" description="Disordered" evidence="1">
    <location>
        <begin position="728"/>
        <end position="804"/>
    </location>
</feature>
<organism evidence="3 4">
    <name type="scientific">Paspalum notatum var. saurae</name>
    <dbReference type="NCBI Taxonomy" id="547442"/>
    <lineage>
        <taxon>Eukaryota</taxon>
        <taxon>Viridiplantae</taxon>
        <taxon>Streptophyta</taxon>
        <taxon>Embryophyta</taxon>
        <taxon>Tracheophyta</taxon>
        <taxon>Spermatophyta</taxon>
        <taxon>Magnoliopsida</taxon>
        <taxon>Liliopsida</taxon>
        <taxon>Poales</taxon>
        <taxon>Poaceae</taxon>
        <taxon>PACMAD clade</taxon>
        <taxon>Panicoideae</taxon>
        <taxon>Andropogonodae</taxon>
        <taxon>Paspaleae</taxon>
        <taxon>Paspalinae</taxon>
        <taxon>Paspalum</taxon>
    </lineage>
</organism>
<sequence>MMRSALRMMYYDIQLMRQRGKGLMKSSQYLHQNLVIFVFGLATDGFNPFGMLSSMHSCWPVVLVIYNLPPWLCMKEHSIMLSLMIPGPKSPGDKIHVFLQPLLEDLKDLFQTGMSTYDASRDESFTLRGAVLMSISDLPGLGMLASHMVHGKFACPPCGKNVWTKQLKNGRKSCFMGNRQLLSADHHYRFDANSFDGTVEHGTEPTTYYDRPILAEIAALGNFKDSKTYKSVSSLFTLPYWDDNILRYNLDVMHIEKNVFENLYGTIFNVDGKTKDNLQARLDLVDMNIREDLHPQKQPSGKWYLPAARFAMSKNERRAFCDFLRNVKVPDGYCRNISKCVNVVEDGQHNDVPSEFDATSGGEPSDMDDDIELNAQDENEEVTRRGKTKLKHVWNMPKGQRIVVKCNEVDQAVGEEAGVLGKFLGMVARNGCLCSLSYKDWRLLIGKKDRVTNELKNKEDILKQVKKRFLYPARMEKWILKTIAERWRQHKSNLKSMYFDVHKSKEANYSNVPPGVIDDQWIALVNNWMTLKAQDMSNANRINCAKKKGPHTTGTISFARKREELGALKELITEHPDLADNSEGKIAWKGDALTRILGEEKPGHVHGMGLVPNPDKVLECSTSSKLKRLNLTYVDATSSEDVVSLKLQMEKLVNHVQAQDAAIQKLQLQKTIPSEQNQRQPEHLDEPLSGTNDVQPTGKRKRVYTGLHSADFSLLEDVNDTRMDQIEYEGSEDEQGRGKLNTTQDKRKTPNAQQRKEIQGKTVSTVQTMDQIEDERSEDQHGRNKINKTQDKRKATNTNQGKAIQGKTVSAVQKINTQISQETPQATRVSRSLKAKAMQSSTDNRIDTNYFAKAAKTGSEVRIKSWRNSSKIIALGRVLARDPNAEVGGCKIGNEFWMLRVGLVVVPKETLIRPYNKLKRRKYGSTSTTASDAFGALLRLPLWQGVQGLRLQRSAPAVYDPAGKSARHDWKMREKKEDNTTLLTAMDETDEMQV</sequence>
<dbReference type="PANTHER" id="PTHR33144">
    <property type="entry name" value="OS10G0409366 PROTEIN-RELATED"/>
    <property type="match status" value="1"/>
</dbReference>
<feature type="compositionally biased region" description="Basic and acidic residues" evidence="1">
    <location>
        <begin position="778"/>
        <end position="794"/>
    </location>
</feature>
<dbReference type="InterPro" id="IPR004264">
    <property type="entry name" value="Transposase_23"/>
</dbReference>
<feature type="region of interest" description="Disordered" evidence="1">
    <location>
        <begin position="672"/>
        <end position="702"/>
    </location>
</feature>
<proteinExistence type="predicted"/>
<dbReference type="Pfam" id="PF03017">
    <property type="entry name" value="Transposase_23"/>
    <property type="match status" value="1"/>
</dbReference>
<reference evidence="3 4" key="1">
    <citation type="submission" date="2024-02" db="EMBL/GenBank/DDBJ databases">
        <title>High-quality chromosome-scale genome assembly of Pensacola bahiagrass (Paspalum notatum Flugge var. saurae).</title>
        <authorList>
            <person name="Vega J.M."/>
            <person name="Podio M."/>
            <person name="Orjuela J."/>
            <person name="Siena L.A."/>
            <person name="Pessino S.C."/>
            <person name="Combes M.C."/>
            <person name="Mariac C."/>
            <person name="Albertini E."/>
            <person name="Pupilli F."/>
            <person name="Ortiz J.P.A."/>
            <person name="Leblanc O."/>
        </authorList>
    </citation>
    <scope>NUCLEOTIDE SEQUENCE [LARGE SCALE GENOMIC DNA]</scope>
    <source>
        <strain evidence="3">R1</strain>
        <tissue evidence="3">Leaf</tissue>
    </source>
</reference>
<dbReference type="Proteomes" id="UP001341281">
    <property type="component" value="Chromosome 03"/>
</dbReference>
<evidence type="ECO:0000313" key="4">
    <source>
        <dbReference type="Proteomes" id="UP001341281"/>
    </source>
</evidence>
<keyword evidence="4" id="KW-1185">Reference proteome</keyword>
<feature type="compositionally biased region" description="Basic and acidic residues" evidence="1">
    <location>
        <begin position="744"/>
        <end position="759"/>
    </location>
</feature>
<protein>
    <recommendedName>
        <fullName evidence="2">Transposase Tnp1/En/Spm-like domain-containing protein</fullName>
    </recommendedName>
</protein>
<feature type="domain" description="Transposase Tnp1/En/Spm-like" evidence="2">
    <location>
        <begin position="868"/>
        <end position="919"/>
    </location>
</feature>
<feature type="compositionally biased region" description="Polar residues" evidence="1">
    <location>
        <begin position="761"/>
        <end position="770"/>
    </location>
</feature>
<dbReference type="AlphaFoldDB" id="A0AAQ3SYS9"/>
<gene>
    <name evidence="3" type="ORF">U9M48_013029</name>
</gene>
<evidence type="ECO:0000313" key="3">
    <source>
        <dbReference type="EMBL" id="WVZ63393.1"/>
    </source>
</evidence>
<dbReference type="InterPro" id="IPR004242">
    <property type="entry name" value="Transposase_21"/>
</dbReference>
<evidence type="ECO:0000259" key="2">
    <source>
        <dbReference type="Pfam" id="PF03017"/>
    </source>
</evidence>
<dbReference type="Pfam" id="PF02992">
    <property type="entry name" value="Transposase_21"/>
    <property type="match status" value="1"/>
</dbReference>
<name>A0AAQ3SYS9_PASNO</name>
<dbReference type="InterPro" id="IPR004252">
    <property type="entry name" value="Probable_transposase_24"/>
</dbReference>
<dbReference type="EMBL" id="CP144747">
    <property type="protein sequence ID" value="WVZ63393.1"/>
    <property type="molecule type" value="Genomic_DNA"/>
</dbReference>
<accession>A0AAQ3SYS9</accession>
<dbReference type="Pfam" id="PF03004">
    <property type="entry name" value="Transposase_24"/>
    <property type="match status" value="1"/>
</dbReference>
<evidence type="ECO:0000256" key="1">
    <source>
        <dbReference type="SAM" id="MobiDB-lite"/>
    </source>
</evidence>